<dbReference type="OrthoDB" id="1101576at2759"/>
<name>A0A8J6FQT2_ELECQ</name>
<organism evidence="1 2">
    <name type="scientific">Eleutherodactylus coqui</name>
    <name type="common">Puerto Rican coqui</name>
    <dbReference type="NCBI Taxonomy" id="57060"/>
    <lineage>
        <taxon>Eukaryota</taxon>
        <taxon>Metazoa</taxon>
        <taxon>Chordata</taxon>
        <taxon>Craniata</taxon>
        <taxon>Vertebrata</taxon>
        <taxon>Euteleostomi</taxon>
        <taxon>Amphibia</taxon>
        <taxon>Batrachia</taxon>
        <taxon>Anura</taxon>
        <taxon>Neobatrachia</taxon>
        <taxon>Hyloidea</taxon>
        <taxon>Eleutherodactylidae</taxon>
        <taxon>Eleutherodactylinae</taxon>
        <taxon>Eleutherodactylus</taxon>
        <taxon>Eleutherodactylus</taxon>
    </lineage>
</organism>
<dbReference type="EMBL" id="WNTK01000001">
    <property type="protein sequence ID" value="KAG9492152.1"/>
    <property type="molecule type" value="Genomic_DNA"/>
</dbReference>
<protein>
    <submittedName>
        <fullName evidence="1">Uncharacterized protein</fullName>
    </submittedName>
</protein>
<dbReference type="Proteomes" id="UP000770717">
    <property type="component" value="Unassembled WGS sequence"/>
</dbReference>
<reference evidence="1" key="1">
    <citation type="thesis" date="2020" institute="ProQuest LLC" country="789 East Eisenhower Parkway, Ann Arbor, MI, USA">
        <title>Comparative Genomics and Chromosome Evolution.</title>
        <authorList>
            <person name="Mudd A.B."/>
        </authorList>
    </citation>
    <scope>NUCLEOTIDE SEQUENCE</scope>
    <source>
        <strain evidence="1">HN-11 Male</strain>
        <tissue evidence="1">Kidney and liver</tissue>
    </source>
</reference>
<comment type="caution">
    <text evidence="1">The sequence shown here is derived from an EMBL/GenBank/DDBJ whole genome shotgun (WGS) entry which is preliminary data.</text>
</comment>
<sequence>MLGPDACAMVKPICDMEEMLLDMLKNTEFVMLIDESTVRDNEALLLAYVCFINQNEEVVEELFTRNLTNTKGSSMHKRVEEFFQEKHSSNKYTCLCS</sequence>
<accession>A0A8J6FQT2</accession>
<evidence type="ECO:0000313" key="2">
    <source>
        <dbReference type="Proteomes" id="UP000770717"/>
    </source>
</evidence>
<proteinExistence type="predicted"/>
<dbReference type="AlphaFoldDB" id="A0A8J6FQT2"/>
<evidence type="ECO:0000313" key="1">
    <source>
        <dbReference type="EMBL" id="KAG9492152.1"/>
    </source>
</evidence>
<gene>
    <name evidence="1" type="ORF">GDO78_000589</name>
</gene>
<keyword evidence="2" id="KW-1185">Reference proteome</keyword>